<evidence type="ECO:0000313" key="2">
    <source>
        <dbReference type="EMBL" id="MCL1117369.1"/>
    </source>
</evidence>
<dbReference type="Pfam" id="PF00571">
    <property type="entry name" value="CBS"/>
    <property type="match status" value="1"/>
</dbReference>
<evidence type="ECO:0000313" key="3">
    <source>
        <dbReference type="Proteomes" id="UP001203212"/>
    </source>
</evidence>
<dbReference type="Gene3D" id="3.10.580.10">
    <property type="entry name" value="CBS-domain"/>
    <property type="match status" value="1"/>
</dbReference>
<comment type="caution">
    <text evidence="2">The sequence shown here is derived from an EMBL/GenBank/DDBJ whole genome shotgun (WGS) entry which is preliminary data.</text>
</comment>
<proteinExistence type="predicted"/>
<dbReference type="RefSeq" id="WP_229778223.1">
    <property type="nucleotide sequence ID" value="NZ_BMOT01000003.1"/>
</dbReference>
<reference evidence="2 3" key="1">
    <citation type="submission" date="2022-01" db="EMBL/GenBank/DDBJ databases">
        <title>Whole genome-based taxonomy of the Shewanellaceae.</title>
        <authorList>
            <person name="Martin-Rodriguez A.J."/>
        </authorList>
    </citation>
    <scope>NUCLEOTIDE SEQUENCE [LARGE SCALE GENOMIC DNA]</scope>
    <source>
        <strain evidence="2 3">JCM 17801</strain>
    </source>
</reference>
<gene>
    <name evidence="2" type="ORF">L2689_08960</name>
</gene>
<organism evidence="2 3">
    <name type="scientific">Shewanella aestuarii</name>
    <dbReference type="NCBI Taxonomy" id="1028752"/>
    <lineage>
        <taxon>Bacteria</taxon>
        <taxon>Pseudomonadati</taxon>
        <taxon>Pseudomonadota</taxon>
        <taxon>Gammaproteobacteria</taxon>
        <taxon>Alteromonadales</taxon>
        <taxon>Shewanellaceae</taxon>
        <taxon>Shewanella</taxon>
    </lineage>
</organism>
<dbReference type="InterPro" id="IPR000644">
    <property type="entry name" value="CBS_dom"/>
</dbReference>
<name>A0ABT0L0X7_9GAMM</name>
<sequence>MKKLTLHAVEAIDELAWPANYQEFTLRSPALHVFTDFKNIMPLVIESNTKATDVEFLMKKAHVRLKLVIDKHEKFLGLISFDSLNHQEIVKKQADGHHRDNLLISDFMIPKSQLKAIDYADIVHAKIGDIIETLKAAGQQHCLVVDREHHTIRGVLSANDIAKRLKLDIDVSTPTSFASIFEVISKVTHSIVA</sequence>
<keyword evidence="3" id="KW-1185">Reference proteome</keyword>
<dbReference type="Proteomes" id="UP001203212">
    <property type="component" value="Unassembled WGS sequence"/>
</dbReference>
<feature type="domain" description="CBS" evidence="1">
    <location>
        <begin position="125"/>
        <end position="165"/>
    </location>
</feature>
<dbReference type="EMBL" id="JAKILK010000003">
    <property type="protein sequence ID" value="MCL1117369.1"/>
    <property type="molecule type" value="Genomic_DNA"/>
</dbReference>
<protein>
    <submittedName>
        <fullName evidence="2">CBS domain-containing protein</fullName>
    </submittedName>
</protein>
<dbReference type="InterPro" id="IPR046342">
    <property type="entry name" value="CBS_dom_sf"/>
</dbReference>
<accession>A0ABT0L0X7</accession>
<evidence type="ECO:0000259" key="1">
    <source>
        <dbReference type="Pfam" id="PF00571"/>
    </source>
</evidence>
<dbReference type="SUPFAM" id="SSF54631">
    <property type="entry name" value="CBS-domain pair"/>
    <property type="match status" value="1"/>
</dbReference>